<gene>
    <name evidence="5" type="ORF">GXW76_11050</name>
</gene>
<evidence type="ECO:0000256" key="2">
    <source>
        <dbReference type="ARBA" id="ARBA00022729"/>
    </source>
</evidence>
<keyword evidence="3" id="KW-0029">Amino-acid transport</keyword>
<reference evidence="5" key="2">
    <citation type="journal article" date="2021" name="Syst. Appl. Microbiol.">
        <title>Roseomonas hellenica sp. nov., isolated from roots of wild-growing Alkanna tinctoria.</title>
        <authorList>
            <person name="Rat A."/>
            <person name="Naranjo H.D."/>
            <person name="Lebbe L."/>
            <person name="Cnockaert M."/>
            <person name="Krigas N."/>
            <person name="Grigoriadou K."/>
            <person name="Maloupa E."/>
            <person name="Willems A."/>
        </authorList>
    </citation>
    <scope>NUCLEOTIDE SEQUENCE</scope>
    <source>
        <strain evidence="5">LMG 31231</strain>
    </source>
</reference>
<dbReference type="CDD" id="cd06327">
    <property type="entry name" value="PBP1_SBP-like"/>
    <property type="match status" value="1"/>
</dbReference>
<comment type="caution">
    <text evidence="5">The sequence shown here is derived from an EMBL/GenBank/DDBJ whole genome shotgun (WGS) entry which is preliminary data.</text>
</comment>
<evidence type="ECO:0000259" key="4">
    <source>
        <dbReference type="Pfam" id="PF13458"/>
    </source>
</evidence>
<evidence type="ECO:0000313" key="5">
    <source>
        <dbReference type="EMBL" id="MBR0671710.1"/>
    </source>
</evidence>
<reference evidence="5" key="1">
    <citation type="submission" date="2020-01" db="EMBL/GenBank/DDBJ databases">
        <authorList>
            <person name="Rat A."/>
        </authorList>
    </citation>
    <scope>NUCLEOTIDE SEQUENCE</scope>
    <source>
        <strain evidence="5">LMG 31231</strain>
    </source>
</reference>
<dbReference type="Pfam" id="PF13458">
    <property type="entry name" value="Peripla_BP_6"/>
    <property type="match status" value="1"/>
</dbReference>
<name>A0A9X9WX31_9PROT</name>
<accession>A0A9X9WX31</accession>
<dbReference type="Gene3D" id="3.40.50.2300">
    <property type="match status" value="2"/>
</dbReference>
<dbReference type="InterPro" id="IPR006311">
    <property type="entry name" value="TAT_signal"/>
</dbReference>
<protein>
    <submittedName>
        <fullName evidence="5">ABC transporter substrate-binding protein</fullName>
    </submittedName>
</protein>
<keyword evidence="3" id="KW-0813">Transport</keyword>
<dbReference type="InterPro" id="IPR028082">
    <property type="entry name" value="Peripla_BP_I"/>
</dbReference>
<organism evidence="5 6">
    <name type="scientific">Neoroseomonas soli</name>
    <dbReference type="NCBI Taxonomy" id="1081025"/>
    <lineage>
        <taxon>Bacteria</taxon>
        <taxon>Pseudomonadati</taxon>
        <taxon>Pseudomonadota</taxon>
        <taxon>Alphaproteobacteria</taxon>
        <taxon>Acetobacterales</taxon>
        <taxon>Acetobacteraceae</taxon>
        <taxon>Neoroseomonas</taxon>
    </lineage>
</organism>
<sequence length="407" mass="43593">MSFSRRSLMGAAAVASGWPAMSRAQSARPKIKLGIITDLSGPNKDNSEPSMACCRQAIQDFGAAERGIDVEVLIADHQNKADVASGIARRWFDEDGVDCLVDVSTSTTALAVNSVARAKNKVMLVVGAATSDLTGAQCSPNTIHWSYDTYMLAKASTAAVMGQNGRNWFFLGADYAFGHAMVRDASAFVTTGGGRVSGRIFYPFPATTDFSAYLLQAQSSGAQVLALSQTGADTYNTIKQMREFGVDRRMRPVTLLMYATEVHRLGLDAMKGVLLVESFYWDANQRTRAFMDRIRSKTAHNWPSSASAGVYSDTLHYLKAAADMGVAAAKADGAATVARMKAMPTDDDVHGVGRIRPDGRKIHDAYLLEVKAPAESRGGWDLMKVAATIPAEEAFRPLAGGGCALVP</sequence>
<evidence type="ECO:0000256" key="1">
    <source>
        <dbReference type="ARBA" id="ARBA00010062"/>
    </source>
</evidence>
<dbReference type="PANTHER" id="PTHR30483">
    <property type="entry name" value="LEUCINE-SPECIFIC-BINDING PROTEIN"/>
    <property type="match status" value="1"/>
</dbReference>
<feature type="domain" description="Leucine-binding protein" evidence="4">
    <location>
        <begin position="30"/>
        <end position="371"/>
    </location>
</feature>
<proteinExistence type="inferred from homology"/>
<evidence type="ECO:0000313" key="6">
    <source>
        <dbReference type="Proteomes" id="UP001138751"/>
    </source>
</evidence>
<dbReference type="GO" id="GO:0006865">
    <property type="term" value="P:amino acid transport"/>
    <property type="evidence" value="ECO:0007669"/>
    <property type="project" value="UniProtKB-KW"/>
</dbReference>
<dbReference type="EMBL" id="JAAEDM010000024">
    <property type="protein sequence ID" value="MBR0671710.1"/>
    <property type="molecule type" value="Genomic_DNA"/>
</dbReference>
<dbReference type="PROSITE" id="PS51318">
    <property type="entry name" value="TAT"/>
    <property type="match status" value="1"/>
</dbReference>
<evidence type="ECO:0000256" key="3">
    <source>
        <dbReference type="ARBA" id="ARBA00022970"/>
    </source>
</evidence>
<keyword evidence="6" id="KW-1185">Reference proteome</keyword>
<dbReference type="AlphaFoldDB" id="A0A9X9WX31"/>
<comment type="similarity">
    <text evidence="1">Belongs to the leucine-binding protein family.</text>
</comment>
<dbReference type="InterPro" id="IPR051010">
    <property type="entry name" value="BCAA_transport"/>
</dbReference>
<dbReference type="PANTHER" id="PTHR30483:SF6">
    <property type="entry name" value="PERIPLASMIC BINDING PROTEIN OF ABC TRANSPORTER FOR NATURAL AMINO ACIDS"/>
    <property type="match status" value="1"/>
</dbReference>
<dbReference type="Proteomes" id="UP001138751">
    <property type="component" value="Unassembled WGS sequence"/>
</dbReference>
<dbReference type="SUPFAM" id="SSF53822">
    <property type="entry name" value="Periplasmic binding protein-like I"/>
    <property type="match status" value="1"/>
</dbReference>
<keyword evidence="2" id="KW-0732">Signal</keyword>
<dbReference type="InterPro" id="IPR028081">
    <property type="entry name" value="Leu-bd"/>
</dbReference>